<keyword evidence="2 7" id="KW-0698">rRNA processing</keyword>
<dbReference type="GO" id="GO:0052908">
    <property type="term" value="F:16S rRNA (adenine(1518)-N(6)/adenine(1519)-N(6))-dimethyltransferase activity"/>
    <property type="evidence" value="ECO:0007669"/>
    <property type="project" value="UniProtKB-EC"/>
</dbReference>
<evidence type="ECO:0000313" key="11">
    <source>
        <dbReference type="Proteomes" id="UP000286235"/>
    </source>
</evidence>
<feature type="binding site" evidence="7 8">
    <location>
        <position position="103"/>
    </location>
    <ligand>
        <name>S-adenosyl-L-methionine</name>
        <dbReference type="ChEBI" id="CHEBI:59789"/>
    </ligand>
</feature>
<evidence type="ECO:0000256" key="3">
    <source>
        <dbReference type="ARBA" id="ARBA00022603"/>
    </source>
</evidence>
<evidence type="ECO:0000256" key="4">
    <source>
        <dbReference type="ARBA" id="ARBA00022679"/>
    </source>
</evidence>
<comment type="caution">
    <text evidence="10">The sequence shown here is derived from an EMBL/GenBank/DDBJ whole genome shotgun (WGS) entry which is preliminary data.</text>
</comment>
<evidence type="ECO:0000256" key="5">
    <source>
        <dbReference type="ARBA" id="ARBA00022691"/>
    </source>
</evidence>
<dbReference type="PANTHER" id="PTHR11727:SF7">
    <property type="entry name" value="DIMETHYLADENOSINE TRANSFERASE-RELATED"/>
    <property type="match status" value="1"/>
</dbReference>
<evidence type="ECO:0000256" key="8">
    <source>
        <dbReference type="PROSITE-ProRule" id="PRU01026"/>
    </source>
</evidence>
<feature type="binding site" evidence="7 8">
    <location>
        <position position="30"/>
    </location>
    <ligand>
        <name>S-adenosyl-L-methionine</name>
        <dbReference type="ChEBI" id="CHEBI:59789"/>
    </ligand>
</feature>
<dbReference type="InterPro" id="IPR011530">
    <property type="entry name" value="rRNA_adenine_dimethylase"/>
</dbReference>
<dbReference type="Gene3D" id="1.10.8.100">
    <property type="entry name" value="Ribosomal RNA adenine dimethylase-like, domain 2"/>
    <property type="match status" value="1"/>
</dbReference>
<dbReference type="InterPro" id="IPR020596">
    <property type="entry name" value="rRNA_Ade_Mease_Trfase_CS"/>
</dbReference>
<dbReference type="CDD" id="cd02440">
    <property type="entry name" value="AdoMet_MTases"/>
    <property type="match status" value="1"/>
</dbReference>
<evidence type="ECO:0000313" key="10">
    <source>
        <dbReference type="EMBL" id="RKO63288.1"/>
    </source>
</evidence>
<name>A0A420VIV0_9BACI</name>
<feature type="binding site" evidence="7 8">
    <location>
        <position position="57"/>
    </location>
    <ligand>
        <name>S-adenosyl-L-methionine</name>
        <dbReference type="ChEBI" id="CHEBI:59789"/>
    </ligand>
</feature>
<comment type="subcellular location">
    <subcellularLocation>
        <location evidence="7">Cytoplasm</location>
    </subcellularLocation>
</comment>
<keyword evidence="3 7" id="KW-0489">Methyltransferase</keyword>
<dbReference type="NCBIfam" id="TIGR00755">
    <property type="entry name" value="ksgA"/>
    <property type="match status" value="1"/>
</dbReference>
<sequence>MMNKAIASPGRTREILDKYGFTFKKSLGQNFLIDANILDKIVAASGIDETCGVIEIGPGIGALTERLAQKSKKVAAFEIDGRLIPVLKDVLGGYGNVSIIHQDFLKADIRKTIAEEFQDAGDLLIVGNLPYYVTTRMIMKCLTEDLPVSRMVFMVQKEVGDRLSAKPDSKDYGSLSIAVQYYTVPEIVTKVPKTAFMPRPKVDSIVVRLTKREHPPVGVADETFFFTVTRSCFAQRRKTIMNNLMHQMPGGKDKKEEILHALLQAGIEPERRGESLSIEEFARLANGLYPVFGEHGKDRE</sequence>
<dbReference type="EC" id="2.1.1.182" evidence="7"/>
<feature type="binding site" evidence="7 8">
    <location>
        <position position="78"/>
    </location>
    <ligand>
        <name>S-adenosyl-L-methionine</name>
        <dbReference type="ChEBI" id="CHEBI:59789"/>
    </ligand>
</feature>
<evidence type="ECO:0000259" key="9">
    <source>
        <dbReference type="SMART" id="SM00650"/>
    </source>
</evidence>
<organism evidence="10 11">
    <name type="scientific">Caldibacillus debilis GB1</name>
    <dbReference type="NCBI Taxonomy" id="1339248"/>
    <lineage>
        <taxon>Bacteria</taxon>
        <taxon>Bacillati</taxon>
        <taxon>Bacillota</taxon>
        <taxon>Bacilli</taxon>
        <taxon>Bacillales</taxon>
        <taxon>Bacillaceae</taxon>
        <taxon>Caldibacillus</taxon>
    </lineage>
</organism>
<dbReference type="PROSITE" id="PS01131">
    <property type="entry name" value="RRNA_A_DIMETH"/>
    <property type="match status" value="1"/>
</dbReference>
<accession>A0A420VIV0</accession>
<reference evidence="10 11" key="1">
    <citation type="submission" date="2013-12" db="EMBL/GenBank/DDBJ databases">
        <title>Genome and proteome characterization of Caldibacillus debilis GB1 derived from a cellulolytic aero-tolerant co-culture.</title>
        <authorList>
            <person name="Wushke S.T."/>
            <person name="Zhang X."/>
            <person name="Fristensky B."/>
            <person name="Wilkins J.A."/>
            <person name="Levin D.B."/>
            <person name="Sparling R."/>
        </authorList>
    </citation>
    <scope>NUCLEOTIDE SEQUENCE [LARGE SCALE GENOMIC DNA]</scope>
    <source>
        <strain evidence="10 11">GB1</strain>
    </source>
</reference>
<gene>
    <name evidence="7" type="primary">rsmA</name>
    <name evidence="7" type="synonym">ksgA</name>
    <name evidence="10" type="ORF">Cdeb_03092</name>
</gene>
<dbReference type="SMART" id="SM00650">
    <property type="entry name" value="rADc"/>
    <property type="match status" value="1"/>
</dbReference>
<comment type="function">
    <text evidence="7">Specifically dimethylates two adjacent adenosines (A1518 and A1519) in the loop of a conserved hairpin near the 3'-end of 16S rRNA in the 30S particle. May play a critical role in biogenesis of 30S subunits.</text>
</comment>
<evidence type="ECO:0000256" key="6">
    <source>
        <dbReference type="ARBA" id="ARBA00022884"/>
    </source>
</evidence>
<evidence type="ECO:0000256" key="1">
    <source>
        <dbReference type="ARBA" id="ARBA00022490"/>
    </source>
</evidence>
<dbReference type="EMBL" id="AZRV01000010">
    <property type="protein sequence ID" value="RKO63288.1"/>
    <property type="molecule type" value="Genomic_DNA"/>
</dbReference>
<dbReference type="InterPro" id="IPR029063">
    <property type="entry name" value="SAM-dependent_MTases_sf"/>
</dbReference>
<keyword evidence="11" id="KW-1185">Reference proteome</keyword>
<dbReference type="Pfam" id="PF00398">
    <property type="entry name" value="RrnaAD"/>
    <property type="match status" value="1"/>
</dbReference>
<feature type="binding site" evidence="7 8">
    <location>
        <position position="32"/>
    </location>
    <ligand>
        <name>S-adenosyl-L-methionine</name>
        <dbReference type="ChEBI" id="CHEBI:59789"/>
    </ligand>
</feature>
<dbReference type="PROSITE" id="PS51689">
    <property type="entry name" value="SAM_RNA_A_N6_MT"/>
    <property type="match status" value="1"/>
</dbReference>
<keyword evidence="6 7" id="KW-0694">RNA-binding</keyword>
<keyword evidence="5 7" id="KW-0949">S-adenosyl-L-methionine</keyword>
<dbReference type="InterPro" id="IPR020598">
    <property type="entry name" value="rRNA_Ade_methylase_Trfase_N"/>
</dbReference>
<dbReference type="AlphaFoldDB" id="A0A420VIV0"/>
<dbReference type="PANTHER" id="PTHR11727">
    <property type="entry name" value="DIMETHYLADENOSINE TRANSFERASE"/>
    <property type="match status" value="1"/>
</dbReference>
<proteinExistence type="inferred from homology"/>
<dbReference type="Proteomes" id="UP000286235">
    <property type="component" value="Unassembled WGS sequence"/>
</dbReference>
<dbReference type="FunFam" id="3.40.50.150:FF:000023">
    <property type="entry name" value="Ribosomal RNA small subunit methyltransferase A"/>
    <property type="match status" value="1"/>
</dbReference>
<dbReference type="GO" id="GO:0005829">
    <property type="term" value="C:cytosol"/>
    <property type="evidence" value="ECO:0007669"/>
    <property type="project" value="TreeGrafter"/>
</dbReference>
<keyword evidence="4 7" id="KW-0808">Transferase</keyword>
<dbReference type="InterPro" id="IPR023165">
    <property type="entry name" value="rRNA_Ade_diMease-like_C"/>
</dbReference>
<feature type="binding site" evidence="7 8">
    <location>
        <position position="128"/>
    </location>
    <ligand>
        <name>S-adenosyl-L-methionine</name>
        <dbReference type="ChEBI" id="CHEBI:59789"/>
    </ligand>
</feature>
<comment type="similarity">
    <text evidence="7">Belongs to the class I-like SAM-binding methyltransferase superfamily. rRNA adenine N(6)-methyltransferase family. RsmA subfamily.</text>
</comment>
<protein>
    <recommendedName>
        <fullName evidence="7">Ribosomal RNA small subunit methyltransferase A</fullName>
        <ecNumber evidence="7">2.1.1.182</ecNumber>
    </recommendedName>
    <alternativeName>
        <fullName evidence="7">16S rRNA (adenine(1518)-N(6)/adenine(1519)-N(6))-dimethyltransferase</fullName>
    </alternativeName>
    <alternativeName>
        <fullName evidence="7">16S rRNA dimethyladenosine transferase</fullName>
    </alternativeName>
    <alternativeName>
        <fullName evidence="7">16S rRNA dimethylase</fullName>
    </alternativeName>
    <alternativeName>
        <fullName evidence="7">S-adenosylmethionine-6-N', N'-adenosyl(rRNA) dimethyltransferase</fullName>
    </alternativeName>
</protein>
<comment type="catalytic activity">
    <reaction evidence="7">
        <text>adenosine(1518)/adenosine(1519) in 16S rRNA + 4 S-adenosyl-L-methionine = N(6)-dimethyladenosine(1518)/N(6)-dimethyladenosine(1519) in 16S rRNA + 4 S-adenosyl-L-homocysteine + 4 H(+)</text>
        <dbReference type="Rhea" id="RHEA:19609"/>
        <dbReference type="Rhea" id="RHEA-COMP:10232"/>
        <dbReference type="Rhea" id="RHEA-COMP:10233"/>
        <dbReference type="ChEBI" id="CHEBI:15378"/>
        <dbReference type="ChEBI" id="CHEBI:57856"/>
        <dbReference type="ChEBI" id="CHEBI:59789"/>
        <dbReference type="ChEBI" id="CHEBI:74411"/>
        <dbReference type="ChEBI" id="CHEBI:74493"/>
        <dbReference type="EC" id="2.1.1.182"/>
    </reaction>
</comment>
<dbReference type="GO" id="GO:0003723">
    <property type="term" value="F:RNA binding"/>
    <property type="evidence" value="ECO:0007669"/>
    <property type="project" value="UniProtKB-UniRule"/>
</dbReference>
<keyword evidence="1 7" id="KW-0963">Cytoplasm</keyword>
<evidence type="ECO:0000256" key="2">
    <source>
        <dbReference type="ARBA" id="ARBA00022552"/>
    </source>
</evidence>
<dbReference type="InterPro" id="IPR001737">
    <property type="entry name" value="KsgA/Erm"/>
</dbReference>
<evidence type="ECO:0000256" key="7">
    <source>
        <dbReference type="HAMAP-Rule" id="MF_00607"/>
    </source>
</evidence>
<dbReference type="Gene3D" id="3.40.50.150">
    <property type="entry name" value="Vaccinia Virus protein VP39"/>
    <property type="match status" value="1"/>
</dbReference>
<dbReference type="SUPFAM" id="SSF53335">
    <property type="entry name" value="S-adenosyl-L-methionine-dependent methyltransferases"/>
    <property type="match status" value="1"/>
</dbReference>
<feature type="domain" description="Ribosomal RNA adenine methylase transferase N-terminal" evidence="9">
    <location>
        <begin position="37"/>
        <end position="213"/>
    </location>
</feature>
<dbReference type="HAMAP" id="MF_00607">
    <property type="entry name" value="16SrRNA_methyltr_A"/>
    <property type="match status" value="1"/>
</dbReference>